<protein>
    <submittedName>
        <fullName evidence="1 2">Uncharacterized protein</fullName>
    </submittedName>
</protein>
<proteinExistence type="predicted"/>
<keyword evidence="3" id="KW-1185">Reference proteome</keyword>
<organism evidence="1 3">
    <name type="scientific">Medicago truncatula</name>
    <name type="common">Barrel medic</name>
    <name type="synonym">Medicago tribuloides</name>
    <dbReference type="NCBI Taxonomy" id="3880"/>
    <lineage>
        <taxon>Eukaryota</taxon>
        <taxon>Viridiplantae</taxon>
        <taxon>Streptophyta</taxon>
        <taxon>Embryophyta</taxon>
        <taxon>Tracheophyta</taxon>
        <taxon>Spermatophyta</taxon>
        <taxon>Magnoliopsida</taxon>
        <taxon>eudicotyledons</taxon>
        <taxon>Gunneridae</taxon>
        <taxon>Pentapetalae</taxon>
        <taxon>rosids</taxon>
        <taxon>fabids</taxon>
        <taxon>Fabales</taxon>
        <taxon>Fabaceae</taxon>
        <taxon>Papilionoideae</taxon>
        <taxon>50 kb inversion clade</taxon>
        <taxon>NPAAA clade</taxon>
        <taxon>Hologalegina</taxon>
        <taxon>IRL clade</taxon>
        <taxon>Trifolieae</taxon>
        <taxon>Medicago</taxon>
    </lineage>
</organism>
<reference evidence="1 3" key="1">
    <citation type="journal article" date="2011" name="Nature">
        <title>The Medicago genome provides insight into the evolution of rhizobial symbioses.</title>
        <authorList>
            <person name="Young N.D."/>
            <person name="Debelle F."/>
            <person name="Oldroyd G.E."/>
            <person name="Geurts R."/>
            <person name="Cannon S.B."/>
            <person name="Udvardi M.K."/>
            <person name="Benedito V.A."/>
            <person name="Mayer K.F."/>
            <person name="Gouzy J."/>
            <person name="Schoof H."/>
            <person name="Van de Peer Y."/>
            <person name="Proost S."/>
            <person name="Cook D.R."/>
            <person name="Meyers B.C."/>
            <person name="Spannagl M."/>
            <person name="Cheung F."/>
            <person name="De Mita S."/>
            <person name="Krishnakumar V."/>
            <person name="Gundlach H."/>
            <person name="Zhou S."/>
            <person name="Mudge J."/>
            <person name="Bharti A.K."/>
            <person name="Murray J.D."/>
            <person name="Naoumkina M.A."/>
            <person name="Rosen B."/>
            <person name="Silverstein K.A."/>
            <person name="Tang H."/>
            <person name="Rombauts S."/>
            <person name="Zhao P.X."/>
            <person name="Zhou P."/>
            <person name="Barbe V."/>
            <person name="Bardou P."/>
            <person name="Bechner M."/>
            <person name="Bellec A."/>
            <person name="Berger A."/>
            <person name="Berges H."/>
            <person name="Bidwell S."/>
            <person name="Bisseling T."/>
            <person name="Choisne N."/>
            <person name="Couloux A."/>
            <person name="Denny R."/>
            <person name="Deshpande S."/>
            <person name="Dai X."/>
            <person name="Doyle J.J."/>
            <person name="Dudez A.M."/>
            <person name="Farmer A.D."/>
            <person name="Fouteau S."/>
            <person name="Franken C."/>
            <person name="Gibelin C."/>
            <person name="Gish J."/>
            <person name="Goldstein S."/>
            <person name="Gonzalez A.J."/>
            <person name="Green P.J."/>
            <person name="Hallab A."/>
            <person name="Hartog M."/>
            <person name="Hua A."/>
            <person name="Humphray S.J."/>
            <person name="Jeong D.H."/>
            <person name="Jing Y."/>
            <person name="Jocker A."/>
            <person name="Kenton S.M."/>
            <person name="Kim D.J."/>
            <person name="Klee K."/>
            <person name="Lai H."/>
            <person name="Lang C."/>
            <person name="Lin S."/>
            <person name="Macmil S.L."/>
            <person name="Magdelenat G."/>
            <person name="Matthews L."/>
            <person name="McCorrison J."/>
            <person name="Monaghan E.L."/>
            <person name="Mun J.H."/>
            <person name="Najar F.Z."/>
            <person name="Nicholson C."/>
            <person name="Noirot C."/>
            <person name="O'Bleness M."/>
            <person name="Paule C.R."/>
            <person name="Poulain J."/>
            <person name="Prion F."/>
            <person name="Qin B."/>
            <person name="Qu C."/>
            <person name="Retzel E.F."/>
            <person name="Riddle C."/>
            <person name="Sallet E."/>
            <person name="Samain S."/>
            <person name="Samson N."/>
            <person name="Sanders I."/>
            <person name="Saurat O."/>
            <person name="Scarpelli C."/>
            <person name="Schiex T."/>
            <person name="Segurens B."/>
            <person name="Severin A.J."/>
            <person name="Sherrier D.J."/>
            <person name="Shi R."/>
            <person name="Sims S."/>
            <person name="Singer S.R."/>
            <person name="Sinharoy S."/>
            <person name="Sterck L."/>
            <person name="Viollet A."/>
            <person name="Wang B.B."/>
            <person name="Wang K."/>
            <person name="Wang M."/>
            <person name="Wang X."/>
            <person name="Warfsmann J."/>
            <person name="Weissenbach J."/>
            <person name="White D.D."/>
            <person name="White J.D."/>
            <person name="Wiley G.B."/>
            <person name="Wincker P."/>
            <person name="Xing Y."/>
            <person name="Yang L."/>
            <person name="Yao Z."/>
            <person name="Ying F."/>
            <person name="Zhai J."/>
            <person name="Zhou L."/>
            <person name="Zuber A."/>
            <person name="Denarie J."/>
            <person name="Dixon R.A."/>
            <person name="May G.D."/>
            <person name="Schwartz D.C."/>
            <person name="Rogers J."/>
            <person name="Quetier F."/>
            <person name="Town C.D."/>
            <person name="Roe B.A."/>
        </authorList>
    </citation>
    <scope>NUCLEOTIDE SEQUENCE [LARGE SCALE GENOMIC DNA]</scope>
    <source>
        <strain evidence="1">A17</strain>
        <strain evidence="2 3">cv. Jemalong A17</strain>
    </source>
</reference>
<evidence type="ECO:0000313" key="2">
    <source>
        <dbReference type="EnsemblPlants" id="AES89738"/>
    </source>
</evidence>
<dbReference type="PaxDb" id="3880-AES89738"/>
<dbReference type="AlphaFoldDB" id="G7JUZ8"/>
<name>G7JUZ8_MEDTR</name>
<dbReference type="Proteomes" id="UP000002051">
    <property type="component" value="Chromosome 4"/>
</dbReference>
<reference evidence="2" key="3">
    <citation type="submission" date="2015-04" db="UniProtKB">
        <authorList>
            <consortium name="EnsemblPlants"/>
        </authorList>
    </citation>
    <scope>IDENTIFICATION</scope>
    <source>
        <strain evidence="2">cv. Jemalong A17</strain>
    </source>
</reference>
<dbReference type="HOGENOM" id="CLU_2779670_0_0_1"/>
<accession>G7JUZ8</accession>
<sequence>MAMGRGGDEFCLPHPLLPYTYPTHLNGDEKLNLIPVPNGFRKTQWDKNMVKGKRVQNTFMSPPHKDNHL</sequence>
<gene>
    <name evidence="1" type="ordered locus">MTR_4g079370</name>
</gene>
<evidence type="ECO:0000313" key="3">
    <source>
        <dbReference type="Proteomes" id="UP000002051"/>
    </source>
</evidence>
<dbReference type="EMBL" id="CM001220">
    <property type="protein sequence ID" value="AES89738.1"/>
    <property type="molecule type" value="Genomic_DNA"/>
</dbReference>
<reference evidence="1 3" key="2">
    <citation type="journal article" date="2014" name="BMC Genomics">
        <title>An improved genome release (version Mt4.0) for the model legume Medicago truncatula.</title>
        <authorList>
            <person name="Tang H."/>
            <person name="Krishnakumar V."/>
            <person name="Bidwell S."/>
            <person name="Rosen B."/>
            <person name="Chan A."/>
            <person name="Zhou S."/>
            <person name="Gentzbittel L."/>
            <person name="Childs K.L."/>
            <person name="Yandell M."/>
            <person name="Gundlach H."/>
            <person name="Mayer K.F."/>
            <person name="Schwartz D.C."/>
            <person name="Town C.D."/>
        </authorList>
    </citation>
    <scope>GENOME REANNOTATION</scope>
    <source>
        <strain evidence="2 3">cv. Jemalong A17</strain>
    </source>
</reference>
<evidence type="ECO:0000313" key="1">
    <source>
        <dbReference type="EMBL" id="AES89738.1"/>
    </source>
</evidence>
<dbReference type="EnsemblPlants" id="AES89738">
    <property type="protein sequence ID" value="AES89738"/>
    <property type="gene ID" value="MTR_4g079370"/>
</dbReference>